<proteinExistence type="predicted"/>
<dbReference type="EMBL" id="ML003869">
    <property type="protein sequence ID" value="RKP33445.1"/>
    <property type="molecule type" value="Genomic_DNA"/>
</dbReference>
<reference evidence="2" key="1">
    <citation type="journal article" date="2018" name="Nat. Microbiol.">
        <title>Leveraging single-cell genomics to expand the fungal tree of life.</title>
        <authorList>
            <person name="Ahrendt S.R."/>
            <person name="Quandt C.A."/>
            <person name="Ciobanu D."/>
            <person name="Clum A."/>
            <person name="Salamov A."/>
            <person name="Andreopoulos B."/>
            <person name="Cheng J.F."/>
            <person name="Woyke T."/>
            <person name="Pelin A."/>
            <person name="Henrissat B."/>
            <person name="Reynolds N.K."/>
            <person name="Benny G.L."/>
            <person name="Smith M.E."/>
            <person name="James T.Y."/>
            <person name="Grigoriev I.V."/>
        </authorList>
    </citation>
    <scope>NUCLEOTIDE SEQUENCE [LARGE SCALE GENOMIC DNA]</scope>
    <source>
        <strain evidence="2">RSA 468</strain>
    </source>
</reference>
<gene>
    <name evidence="1" type="ORF">BJ085DRAFT_39579</name>
</gene>
<organism evidence="1 2">
    <name type="scientific">Dimargaris cristalligena</name>
    <dbReference type="NCBI Taxonomy" id="215637"/>
    <lineage>
        <taxon>Eukaryota</taxon>
        <taxon>Fungi</taxon>
        <taxon>Fungi incertae sedis</taxon>
        <taxon>Zoopagomycota</taxon>
        <taxon>Kickxellomycotina</taxon>
        <taxon>Dimargaritomycetes</taxon>
        <taxon>Dimargaritales</taxon>
        <taxon>Dimargaritaceae</taxon>
        <taxon>Dimargaris</taxon>
    </lineage>
</organism>
<dbReference type="Proteomes" id="UP000268162">
    <property type="component" value="Unassembled WGS sequence"/>
</dbReference>
<evidence type="ECO:0000313" key="1">
    <source>
        <dbReference type="EMBL" id="RKP33445.1"/>
    </source>
</evidence>
<name>A0A4P9ZK43_9FUNG</name>
<dbReference type="AlphaFoldDB" id="A0A4P9ZK43"/>
<feature type="non-terminal residue" evidence="1">
    <location>
        <position position="427"/>
    </location>
</feature>
<keyword evidence="2" id="KW-1185">Reference proteome</keyword>
<sequence length="427" mass="47739">MVTTAYWDSALGSTSAVFQMIAIQNAATGCTAVRRQRSGNTTRNPYFYFQTHRIPPRSRSPWATPAPPQPTSVELSIKIRPQQITPAQVRLLNELLHTSHALSASLSTTTATSASALSPSFNTASQDRRENVAGLALAVSSLTLYYILNYTTSSLRSIEQIFRVPVPGMVRFTPTPQVLVTAPVPSFRFLDHCRFLLRKLESVGPGALWAGLSTSFLGQVAHIAYGHTYYWLRPPRISAAQNPALVLQAIAAAGVAKVMQLVAAVPFYPFWHLSVVWRLHSLVQSRPFQFRLYAREYWRLLKLLVRPPALATIIQRPSALFLEWGLPAIYPAFIHRLLFDYIQTKVVFPRVHRAFLGMRVFFRSFQTTMLEPTSEVVIDASNEALFLTDVPGSEGDSPFTQPARPVPLPPTQRTMLRQFYAELASVL</sequence>
<evidence type="ECO:0000313" key="2">
    <source>
        <dbReference type="Proteomes" id="UP000268162"/>
    </source>
</evidence>
<protein>
    <submittedName>
        <fullName evidence="1">Uncharacterized protein</fullName>
    </submittedName>
</protein>
<accession>A0A4P9ZK43</accession>